<dbReference type="PANTHER" id="PTHR42718">
    <property type="entry name" value="MAJOR FACILITATOR SUPERFAMILY MULTIDRUG TRANSPORTER MFSC"/>
    <property type="match status" value="1"/>
</dbReference>
<feature type="transmembrane region" description="Helical" evidence="8">
    <location>
        <begin position="367"/>
        <end position="393"/>
    </location>
</feature>
<keyword evidence="7 8" id="KW-0472">Membrane</keyword>
<dbReference type="PANTHER" id="PTHR42718:SF9">
    <property type="entry name" value="MAJOR FACILITATOR SUPERFAMILY MULTIDRUG TRANSPORTER MFSC"/>
    <property type="match status" value="1"/>
</dbReference>
<feature type="transmembrane region" description="Helical" evidence="8">
    <location>
        <begin position="414"/>
        <end position="433"/>
    </location>
</feature>
<protein>
    <submittedName>
        <fullName evidence="10">MFS transporter</fullName>
    </submittedName>
</protein>
<sequence>MSTLETGAAPADPPRAPRSAWFALFVVTGGLFVAVVSTTVVSVALPTIGYELHASAAGLQWVVDAYVVVYAGLLVAGGALGDRYGRKRLFLLGCALFGAGSLGAALAPVLPALLAGRVVQGLGAALMVPGGLAIIRALFEHPRQRATAIGWWSTSSGLALATGPPLGGLLVAGLGWRWVFAVNVPLVLGLLLGGFRLLPALPGRAEAGLDLAGVVLSAAGVAFPAVAVIEGQATGWWSSRTLGAFALGAVSLVAFVVIARRRAEPLIDVSLFARRGFAVANAAAFVVFFAFVGAVVYFSTYFQQVRGYSALGTGVCIAVIGVTYALTATWTGRLVGRSGERLPLVAGLVLSGLATLVLLGLGPATGVATILITFAVLGAGIGLCGTPITTLAMSAVGPARAGQASAVVNASRQIGQVFGVAVLGALVYAGLPGTSGTGRELSPEQTALLLTGLHRALGVCAAVLLGLGLIVGLLFAREATYEAAEPGKS</sequence>
<comment type="subcellular location">
    <subcellularLocation>
        <location evidence="1">Cell membrane</location>
        <topology evidence="1">Multi-pass membrane protein</topology>
    </subcellularLocation>
</comment>
<dbReference type="GO" id="GO:0022857">
    <property type="term" value="F:transmembrane transporter activity"/>
    <property type="evidence" value="ECO:0007669"/>
    <property type="project" value="InterPro"/>
</dbReference>
<evidence type="ECO:0000256" key="5">
    <source>
        <dbReference type="ARBA" id="ARBA00022692"/>
    </source>
</evidence>
<organism evidence="10 11">
    <name type="scientific">Actinopolyspora erythraea</name>
    <dbReference type="NCBI Taxonomy" id="414996"/>
    <lineage>
        <taxon>Bacteria</taxon>
        <taxon>Bacillati</taxon>
        <taxon>Actinomycetota</taxon>
        <taxon>Actinomycetes</taxon>
        <taxon>Actinopolysporales</taxon>
        <taxon>Actinopolysporaceae</taxon>
        <taxon>Actinopolyspora</taxon>
    </lineage>
</organism>
<evidence type="ECO:0000259" key="9">
    <source>
        <dbReference type="PROSITE" id="PS50850"/>
    </source>
</evidence>
<dbReference type="SUPFAM" id="SSF103473">
    <property type="entry name" value="MFS general substrate transporter"/>
    <property type="match status" value="1"/>
</dbReference>
<dbReference type="OrthoDB" id="9781469at2"/>
<keyword evidence="3" id="KW-0813">Transport</keyword>
<feature type="transmembrane region" description="Helical" evidence="8">
    <location>
        <begin position="342"/>
        <end position="361"/>
    </location>
</feature>
<dbReference type="InterPro" id="IPR020846">
    <property type="entry name" value="MFS_dom"/>
</dbReference>
<evidence type="ECO:0000256" key="6">
    <source>
        <dbReference type="ARBA" id="ARBA00022989"/>
    </source>
</evidence>
<dbReference type="PROSITE" id="PS50850">
    <property type="entry name" value="MFS"/>
    <property type="match status" value="1"/>
</dbReference>
<feature type="transmembrane region" description="Helical" evidence="8">
    <location>
        <begin position="89"/>
        <end position="113"/>
    </location>
</feature>
<reference evidence="10 11" key="1">
    <citation type="submission" date="2017-08" db="EMBL/GenBank/DDBJ databases">
        <title>The complete genome sequence of moderately halophilic actinomycete Actinopolyspora erythraea YIM 90600, the producer of novel erythromycin, novel actinopolysporins A-C and tubercidin.</title>
        <authorList>
            <person name="Yin M."/>
            <person name="Tang S."/>
        </authorList>
    </citation>
    <scope>NUCLEOTIDE SEQUENCE [LARGE SCALE GENOMIC DNA]</scope>
    <source>
        <strain evidence="10 11">YIM 90600</strain>
    </source>
</reference>
<feature type="transmembrane region" description="Helical" evidence="8">
    <location>
        <begin position="241"/>
        <end position="259"/>
    </location>
</feature>
<dbReference type="Pfam" id="PF07690">
    <property type="entry name" value="MFS_1"/>
    <property type="match status" value="1"/>
</dbReference>
<feature type="domain" description="Major facilitator superfamily (MFS) profile" evidence="9">
    <location>
        <begin position="23"/>
        <end position="480"/>
    </location>
</feature>
<dbReference type="CDD" id="cd17321">
    <property type="entry name" value="MFS_MMR_MDR_like"/>
    <property type="match status" value="1"/>
</dbReference>
<feature type="transmembrane region" description="Helical" evidence="8">
    <location>
        <begin position="21"/>
        <end position="45"/>
    </location>
</feature>
<dbReference type="AlphaFoldDB" id="A0A223RT21"/>
<gene>
    <name evidence="10" type="ORF">CDG81_12680</name>
</gene>
<dbReference type="KEGG" id="aey:CDG81_12680"/>
<evidence type="ECO:0000256" key="3">
    <source>
        <dbReference type="ARBA" id="ARBA00022448"/>
    </source>
</evidence>
<proteinExistence type="inferred from homology"/>
<feature type="transmembrane region" description="Helical" evidence="8">
    <location>
        <begin position="211"/>
        <end position="229"/>
    </location>
</feature>
<keyword evidence="5 8" id="KW-0812">Transmembrane</keyword>
<feature type="transmembrane region" description="Helical" evidence="8">
    <location>
        <begin position="119"/>
        <end position="139"/>
    </location>
</feature>
<dbReference type="EMBL" id="CP022752">
    <property type="protein sequence ID" value="ASU79000.1"/>
    <property type="molecule type" value="Genomic_DNA"/>
</dbReference>
<feature type="transmembrane region" description="Helical" evidence="8">
    <location>
        <begin position="308"/>
        <end position="330"/>
    </location>
</feature>
<feature type="transmembrane region" description="Helical" evidence="8">
    <location>
        <begin position="178"/>
        <end position="199"/>
    </location>
</feature>
<feature type="transmembrane region" description="Helical" evidence="8">
    <location>
        <begin position="279"/>
        <end position="302"/>
    </location>
</feature>
<name>A0A223RT21_9ACTN</name>
<dbReference type="GO" id="GO:0005886">
    <property type="term" value="C:plasma membrane"/>
    <property type="evidence" value="ECO:0007669"/>
    <property type="project" value="UniProtKB-SubCell"/>
</dbReference>
<comment type="similarity">
    <text evidence="2">Belongs to the major facilitator superfamily. EmrB family.</text>
</comment>
<feature type="transmembrane region" description="Helical" evidence="8">
    <location>
        <begin position="151"/>
        <end position="172"/>
    </location>
</feature>
<dbReference type="InterPro" id="IPR004638">
    <property type="entry name" value="EmrB-like"/>
</dbReference>
<dbReference type="Gene3D" id="1.20.1250.20">
    <property type="entry name" value="MFS general substrate transporter like domains"/>
    <property type="match status" value="1"/>
</dbReference>
<accession>A0A223RT21</accession>
<evidence type="ECO:0000313" key="10">
    <source>
        <dbReference type="EMBL" id="ASU79000.1"/>
    </source>
</evidence>
<keyword evidence="4" id="KW-1003">Cell membrane</keyword>
<evidence type="ECO:0000256" key="1">
    <source>
        <dbReference type="ARBA" id="ARBA00004651"/>
    </source>
</evidence>
<evidence type="ECO:0000313" key="11">
    <source>
        <dbReference type="Proteomes" id="UP000215043"/>
    </source>
</evidence>
<keyword evidence="6 8" id="KW-1133">Transmembrane helix</keyword>
<dbReference type="RefSeq" id="WP_052428156.1">
    <property type="nucleotide sequence ID" value="NZ_CP022752.1"/>
</dbReference>
<evidence type="ECO:0000256" key="8">
    <source>
        <dbReference type="SAM" id="Phobius"/>
    </source>
</evidence>
<evidence type="ECO:0000256" key="4">
    <source>
        <dbReference type="ARBA" id="ARBA00022475"/>
    </source>
</evidence>
<evidence type="ECO:0000256" key="7">
    <source>
        <dbReference type="ARBA" id="ARBA00023136"/>
    </source>
</evidence>
<dbReference type="NCBIfam" id="TIGR00711">
    <property type="entry name" value="efflux_EmrB"/>
    <property type="match status" value="1"/>
</dbReference>
<feature type="transmembrane region" description="Helical" evidence="8">
    <location>
        <begin position="57"/>
        <end position="77"/>
    </location>
</feature>
<evidence type="ECO:0000256" key="2">
    <source>
        <dbReference type="ARBA" id="ARBA00008537"/>
    </source>
</evidence>
<dbReference type="Gene3D" id="1.20.1720.10">
    <property type="entry name" value="Multidrug resistance protein D"/>
    <property type="match status" value="1"/>
</dbReference>
<feature type="transmembrane region" description="Helical" evidence="8">
    <location>
        <begin position="453"/>
        <end position="476"/>
    </location>
</feature>
<dbReference type="Proteomes" id="UP000215043">
    <property type="component" value="Chromosome"/>
</dbReference>
<dbReference type="InterPro" id="IPR011701">
    <property type="entry name" value="MFS"/>
</dbReference>
<dbReference type="InterPro" id="IPR036259">
    <property type="entry name" value="MFS_trans_sf"/>
</dbReference>